<dbReference type="NCBIfam" id="NF009242">
    <property type="entry name" value="PRK12599.1-1"/>
    <property type="match status" value="1"/>
</dbReference>
<keyword evidence="5 7" id="KW-1133">Transmembrane helix</keyword>
<evidence type="ECO:0000256" key="2">
    <source>
        <dbReference type="ARBA" id="ARBA00022448"/>
    </source>
</evidence>
<feature type="transmembrane region" description="Helical" evidence="7">
    <location>
        <begin position="12"/>
        <end position="31"/>
    </location>
</feature>
<evidence type="ECO:0000256" key="1">
    <source>
        <dbReference type="ARBA" id="ARBA00004651"/>
    </source>
</evidence>
<proteinExistence type="predicted"/>
<evidence type="ECO:0000256" key="6">
    <source>
        <dbReference type="ARBA" id="ARBA00023136"/>
    </source>
</evidence>
<dbReference type="InterPro" id="IPR007208">
    <property type="entry name" value="MrpF/PhaF-like"/>
</dbReference>
<dbReference type="PANTHER" id="PTHR34702">
    <property type="entry name" value="NA(+)/H(+) ANTIPORTER SUBUNIT F1"/>
    <property type="match status" value="1"/>
</dbReference>
<dbReference type="EMBL" id="JX684078">
    <property type="protein sequence ID" value="AGF92975.1"/>
    <property type="molecule type" value="Genomic_DNA"/>
</dbReference>
<keyword evidence="3" id="KW-1003">Cell membrane</keyword>
<evidence type="ECO:0000256" key="7">
    <source>
        <dbReference type="SAM" id="Phobius"/>
    </source>
</evidence>
<dbReference type="Pfam" id="PF04066">
    <property type="entry name" value="MrpF_PhaF"/>
    <property type="match status" value="1"/>
</dbReference>
<dbReference type="GO" id="GO:0015385">
    <property type="term" value="F:sodium:proton antiporter activity"/>
    <property type="evidence" value="ECO:0007669"/>
    <property type="project" value="TreeGrafter"/>
</dbReference>
<evidence type="ECO:0000256" key="4">
    <source>
        <dbReference type="ARBA" id="ARBA00022692"/>
    </source>
</evidence>
<evidence type="ECO:0000256" key="3">
    <source>
        <dbReference type="ARBA" id="ARBA00022475"/>
    </source>
</evidence>
<evidence type="ECO:0000256" key="5">
    <source>
        <dbReference type="ARBA" id="ARBA00022989"/>
    </source>
</evidence>
<feature type="transmembrane region" description="Helical" evidence="7">
    <location>
        <begin position="64"/>
        <end position="84"/>
    </location>
</feature>
<comment type="subcellular location">
    <subcellularLocation>
        <location evidence="1">Cell membrane</location>
        <topology evidence="1">Multi-pass membrane protein</topology>
    </subcellularLocation>
</comment>
<evidence type="ECO:0000313" key="8">
    <source>
        <dbReference type="EMBL" id="AGF92975.1"/>
    </source>
</evidence>
<dbReference type="AlphaFoldDB" id="M1PPG4"/>
<feature type="transmembrane region" description="Helical" evidence="7">
    <location>
        <begin position="40"/>
        <end position="58"/>
    </location>
</feature>
<dbReference type="PANTHER" id="PTHR34702:SF1">
    <property type="entry name" value="NA(+)_H(+) ANTIPORTER SUBUNIT F"/>
    <property type="match status" value="1"/>
</dbReference>
<dbReference type="GO" id="GO:0005886">
    <property type="term" value="C:plasma membrane"/>
    <property type="evidence" value="ECO:0007669"/>
    <property type="project" value="UniProtKB-SubCell"/>
</dbReference>
<organism evidence="8">
    <name type="scientific">uncultured organism</name>
    <dbReference type="NCBI Taxonomy" id="155900"/>
    <lineage>
        <taxon>unclassified sequences</taxon>
        <taxon>environmental samples</taxon>
    </lineage>
</organism>
<keyword evidence="4 7" id="KW-0812">Transmembrane</keyword>
<gene>
    <name evidence="8" type="ORF">FLSS-6_0030</name>
</gene>
<name>M1PPG4_9ZZZZ</name>
<sequence length="93" mass="10047">MNLTLAFPDPIFVAVAIIGVYLIVSILRVFLGPTAPDRTVALDTINTLVVASMIGLGAAMWEILFIDIAIVYAILSFVTTLYIAKYLEGVEAE</sequence>
<reference evidence="8" key="1">
    <citation type="journal article" date="2013" name="Syst. Appl. Microbiol.">
        <title>New insights into the archaeal diversity of a hypersaline microbial mat obtained by a metagenomic approach.</title>
        <authorList>
            <person name="Lopez-Lopez A."/>
            <person name="Richter M."/>
            <person name="Pena A."/>
            <person name="Tamames J."/>
            <person name="Rossello-Mora R."/>
        </authorList>
    </citation>
    <scope>NUCLEOTIDE SEQUENCE</scope>
</reference>
<keyword evidence="6 7" id="KW-0472">Membrane</keyword>
<accession>M1PPG4</accession>
<protein>
    <submittedName>
        <fullName evidence="8">Multiple resistance and pH regulation protein F</fullName>
    </submittedName>
</protein>
<keyword evidence="2" id="KW-0813">Transport</keyword>